<dbReference type="Proteomes" id="UP000184774">
    <property type="component" value="Unassembled WGS sequence"/>
</dbReference>
<dbReference type="EMBL" id="FSSB01000027">
    <property type="protein sequence ID" value="SIO96144.1"/>
    <property type="molecule type" value="Genomic_DNA"/>
</dbReference>
<name>A0A1N6M9N4_9VIBR</name>
<evidence type="ECO:0000313" key="2">
    <source>
        <dbReference type="Proteomes" id="UP000184774"/>
    </source>
</evidence>
<evidence type="ECO:0000313" key="1">
    <source>
        <dbReference type="EMBL" id="SIO96144.1"/>
    </source>
</evidence>
<proteinExistence type="predicted"/>
<gene>
    <name evidence="1" type="ORF">VSP9026_03926</name>
</gene>
<reference evidence="1 2" key="1">
    <citation type="submission" date="2016-12" db="EMBL/GenBank/DDBJ databases">
        <authorList>
            <person name="Song W.-J."/>
            <person name="Kurnit D.M."/>
        </authorList>
    </citation>
    <scope>NUCLEOTIDE SEQUENCE [LARGE SCALE GENOMIC DNA]</scope>
    <source>
        <strain evidence="1 2">CECT 9026</strain>
    </source>
</reference>
<dbReference type="AlphaFoldDB" id="A0A1N6M9N4"/>
<protein>
    <submittedName>
        <fullName evidence="1">Uncharacterized protein</fullName>
    </submittedName>
</protein>
<accession>A0A1N6M9N4</accession>
<organism evidence="1 2">
    <name type="scientific">Vibrio spartinae</name>
    <dbReference type="NCBI Taxonomy" id="1918945"/>
    <lineage>
        <taxon>Bacteria</taxon>
        <taxon>Pseudomonadati</taxon>
        <taxon>Pseudomonadota</taxon>
        <taxon>Gammaproteobacteria</taxon>
        <taxon>Vibrionales</taxon>
        <taxon>Vibrionaceae</taxon>
        <taxon>Vibrio</taxon>
    </lineage>
</organism>
<sequence length="34" mass="3814">MRLVLLLGVPIPTPLLSVQIQGKQSLVCWRVARK</sequence>